<evidence type="ECO:0000256" key="3">
    <source>
        <dbReference type="ARBA" id="ARBA00022679"/>
    </source>
</evidence>
<proteinExistence type="inferred from homology"/>
<dbReference type="STRING" id="29563.SAMN02983006_00468"/>
<dbReference type="PANTHER" id="PTHR32328:SF0">
    <property type="entry name" value="L-SERYL-TRNA(SEC) SELENIUM TRANSFERASE"/>
    <property type="match status" value="1"/>
</dbReference>
<dbReference type="InterPro" id="IPR015421">
    <property type="entry name" value="PyrdxlP-dep_Trfase_major"/>
</dbReference>
<dbReference type="HAMAP" id="MF_00423">
    <property type="entry name" value="SelA"/>
    <property type="match status" value="1"/>
</dbReference>
<evidence type="ECO:0000256" key="5">
    <source>
        <dbReference type="ARBA" id="ARBA00022917"/>
    </source>
</evidence>
<evidence type="ECO:0000256" key="4">
    <source>
        <dbReference type="ARBA" id="ARBA00022898"/>
    </source>
</evidence>
<dbReference type="EC" id="2.9.1.1" evidence="8"/>
<dbReference type="RefSeq" id="WP_089859014.1">
    <property type="nucleotide sequence ID" value="NZ_FOTI01000003.1"/>
</dbReference>
<feature type="domain" description="L-seryl-tRNA selenium transferase N-terminal" evidence="10">
    <location>
        <begin position="9"/>
        <end position="48"/>
    </location>
</feature>
<dbReference type="GO" id="GO:0001514">
    <property type="term" value="P:selenocysteine incorporation"/>
    <property type="evidence" value="ECO:0007669"/>
    <property type="project" value="UniProtKB-UniRule"/>
</dbReference>
<feature type="modified residue" description="N6-(pyridoxal phosphate)lysine" evidence="8 9">
    <location>
        <position position="301"/>
    </location>
</feature>
<dbReference type="GO" id="GO:0005737">
    <property type="term" value="C:cytoplasm"/>
    <property type="evidence" value="ECO:0007669"/>
    <property type="project" value="UniProtKB-SubCell"/>
</dbReference>
<keyword evidence="12" id="KW-1185">Reference proteome</keyword>
<evidence type="ECO:0000313" key="11">
    <source>
        <dbReference type="EMBL" id="SFL19686.1"/>
    </source>
</evidence>
<dbReference type="NCBIfam" id="TIGR00474">
    <property type="entry name" value="selA"/>
    <property type="match status" value="1"/>
</dbReference>
<dbReference type="Proteomes" id="UP000199006">
    <property type="component" value="Unassembled WGS sequence"/>
</dbReference>
<dbReference type="InterPro" id="IPR025862">
    <property type="entry name" value="SelA_trans_N_dom"/>
</dbReference>
<reference evidence="11 12" key="1">
    <citation type="submission" date="2016-10" db="EMBL/GenBank/DDBJ databases">
        <authorList>
            <person name="de Groot N.N."/>
        </authorList>
    </citation>
    <scope>NUCLEOTIDE SEQUENCE [LARGE SCALE GENOMIC DNA]</scope>
    <source>
        <strain evidence="11 12">ATCC 51327</strain>
    </source>
</reference>
<dbReference type="UniPathway" id="UPA00906">
    <property type="reaction ID" value="UER00896"/>
</dbReference>
<dbReference type="OrthoDB" id="9787096at2"/>
<dbReference type="AlphaFoldDB" id="A0A1I4FSB0"/>
<evidence type="ECO:0000256" key="8">
    <source>
        <dbReference type="HAMAP-Rule" id="MF_00423"/>
    </source>
</evidence>
<evidence type="ECO:0000256" key="9">
    <source>
        <dbReference type="PIRSR" id="PIRSR618319-50"/>
    </source>
</evidence>
<dbReference type="Gene3D" id="3.40.640.10">
    <property type="entry name" value="Type I PLP-dependent aspartate aminotransferase-like (Major domain)"/>
    <property type="match status" value="1"/>
</dbReference>
<keyword evidence="3 8" id="KW-0808">Transferase</keyword>
<evidence type="ECO:0000256" key="1">
    <source>
        <dbReference type="ARBA" id="ARBA00001933"/>
    </source>
</evidence>
<dbReference type="Pfam" id="PF12390">
    <property type="entry name" value="Se-cys_synth_N"/>
    <property type="match status" value="1"/>
</dbReference>
<comment type="function">
    <text evidence="8">Converts seryl-tRNA(Sec) to selenocysteinyl-tRNA(Sec) required for selenoprotein biosynthesis.</text>
</comment>
<dbReference type="SUPFAM" id="SSF53383">
    <property type="entry name" value="PLP-dependent transferases"/>
    <property type="match status" value="1"/>
</dbReference>
<comment type="pathway">
    <text evidence="8">Aminoacyl-tRNA biosynthesis; selenocysteinyl-tRNA(Sec) biosynthesis; selenocysteinyl-tRNA(Sec) from L-seryl-tRNA(Sec) (bacterial route): step 1/1.</text>
</comment>
<dbReference type="InterPro" id="IPR015424">
    <property type="entry name" value="PyrdxlP-dep_Trfase"/>
</dbReference>
<name>A0A1I4FSB0_9FIRM</name>
<dbReference type="Gene3D" id="3.90.1150.180">
    <property type="match status" value="1"/>
</dbReference>
<dbReference type="Pfam" id="PF03841">
    <property type="entry name" value="SelA"/>
    <property type="match status" value="1"/>
</dbReference>
<dbReference type="InterPro" id="IPR004534">
    <property type="entry name" value="SelA_trans"/>
</dbReference>
<organism evidence="11 12">
    <name type="scientific">Halanaerobium salsuginis</name>
    <dbReference type="NCBI Taxonomy" id="29563"/>
    <lineage>
        <taxon>Bacteria</taxon>
        <taxon>Bacillati</taxon>
        <taxon>Bacillota</taxon>
        <taxon>Clostridia</taxon>
        <taxon>Halanaerobiales</taxon>
        <taxon>Halanaerobiaceae</taxon>
        <taxon>Halanaerobium</taxon>
    </lineage>
</organism>
<keyword evidence="5 8" id="KW-0648">Protein biosynthesis</keyword>
<evidence type="ECO:0000256" key="2">
    <source>
        <dbReference type="ARBA" id="ARBA00022490"/>
    </source>
</evidence>
<keyword evidence="6 8" id="KW-0711">Selenium</keyword>
<keyword evidence="2 8" id="KW-0963">Cytoplasm</keyword>
<comment type="subcellular location">
    <subcellularLocation>
        <location evidence="8">Cytoplasm</location>
    </subcellularLocation>
</comment>
<evidence type="ECO:0000259" key="10">
    <source>
        <dbReference type="Pfam" id="PF12390"/>
    </source>
</evidence>
<dbReference type="GO" id="GO:0004125">
    <property type="term" value="F:L-seryl-tRNA(Sec) selenium transferase activity"/>
    <property type="evidence" value="ECO:0007669"/>
    <property type="project" value="UniProtKB-UniRule"/>
</dbReference>
<gene>
    <name evidence="8" type="primary">selA</name>
    <name evidence="11" type="ORF">SAMN02983006_00468</name>
</gene>
<dbReference type="InterPro" id="IPR018319">
    <property type="entry name" value="SelA-like"/>
</dbReference>
<comment type="catalytic activity">
    <reaction evidence="8">
        <text>L-seryl-tRNA(Sec) + selenophosphate + H(+) = L-selenocysteinyl-tRNA(Sec) + phosphate</text>
        <dbReference type="Rhea" id="RHEA:22728"/>
        <dbReference type="Rhea" id="RHEA-COMP:9742"/>
        <dbReference type="Rhea" id="RHEA-COMP:9743"/>
        <dbReference type="ChEBI" id="CHEBI:15378"/>
        <dbReference type="ChEBI" id="CHEBI:16144"/>
        <dbReference type="ChEBI" id="CHEBI:43474"/>
        <dbReference type="ChEBI" id="CHEBI:78533"/>
        <dbReference type="ChEBI" id="CHEBI:78573"/>
        <dbReference type="EC" id="2.9.1.1"/>
    </reaction>
</comment>
<dbReference type="PANTHER" id="PTHR32328">
    <property type="entry name" value="L-SERYL-TRNA(SEC) SELENIUM TRANSFERASE"/>
    <property type="match status" value="1"/>
</dbReference>
<evidence type="ECO:0000313" key="12">
    <source>
        <dbReference type="Proteomes" id="UP000199006"/>
    </source>
</evidence>
<protein>
    <recommendedName>
        <fullName evidence="8">L-seryl-tRNA(Sec) selenium transferase</fullName>
        <ecNumber evidence="8">2.9.1.1</ecNumber>
    </recommendedName>
    <alternativeName>
        <fullName evidence="8">Selenocysteine synthase</fullName>
        <shortName evidence="8">Sec synthase</shortName>
    </alternativeName>
    <alternativeName>
        <fullName evidence="8">Selenocysteinyl-tRNA(Sec) synthase</fullName>
    </alternativeName>
</protein>
<accession>A0A1I4FSB0</accession>
<evidence type="ECO:0000256" key="7">
    <source>
        <dbReference type="ARBA" id="ARBA00044507"/>
    </source>
</evidence>
<dbReference type="EMBL" id="FOTI01000003">
    <property type="protein sequence ID" value="SFL19686.1"/>
    <property type="molecule type" value="Genomic_DNA"/>
</dbReference>
<comment type="cofactor">
    <cofactor evidence="1 8 9">
        <name>pyridoxal 5'-phosphate</name>
        <dbReference type="ChEBI" id="CHEBI:597326"/>
    </cofactor>
</comment>
<evidence type="ECO:0000256" key="6">
    <source>
        <dbReference type="ARBA" id="ARBA00023266"/>
    </source>
</evidence>
<dbReference type="GO" id="GO:0001717">
    <property type="term" value="P:conversion of seryl-tRNAsec to selenocys-tRNAsec"/>
    <property type="evidence" value="ECO:0007669"/>
    <property type="project" value="UniProtKB-UniRule"/>
</dbReference>
<keyword evidence="4 8" id="KW-0663">Pyridoxal phosphate</keyword>
<sequence length="478" mass="52344">MEKQRKKLLSKLPAINDLLDSKQGQSLIDVYGHQMVVDASRHAIDELRNTILNTTSSMLSEFELLSLDKLNEKISAYLESKQQNGLQPVVNATGIVVHTNLGRSLLSTSAKKSISEIVSSYSNLEIDKLTGERGSRYQHVAKLLRELTGAEAALVVNNNAAAVFLILSSLAVGKEAIISRGEMVEIGGSFRIPDVMKQSGVILREVGCTNKVHLSDYEAAINENTGLFLKVHTSNYKVVGFTEEVEFAELVGLGEQYGLPVVDDLGSGILVDLSDWGLSYEPTVQDRISAGVDVVSFSGDKMLGGPQAGIIVGKKKYIEEMKKHPLNRALRVDKLTLIALEATLKEYRHPEKVFDEIPTLKMITASKSQLQCRAQKLYQILKKVISTKLSLQINSSFSQTGGGAFPLDKLPTAVIELTSVQVSIVDIAKQLRLNHPPIFTRIANQAIIFDLRTIKDSDFMILADALQNINLSGGENGE</sequence>
<comment type="similarity">
    <text evidence="7 8">Belongs to the SelA family.</text>
</comment>